<dbReference type="EMBL" id="JAHRHJ020000006">
    <property type="protein sequence ID" value="KAH9312085.1"/>
    <property type="molecule type" value="Genomic_DNA"/>
</dbReference>
<dbReference type="SUPFAM" id="SSF55120">
    <property type="entry name" value="Pseudouridine synthase"/>
    <property type="match status" value="1"/>
</dbReference>
<organism evidence="8 9">
    <name type="scientific">Taxus chinensis</name>
    <name type="common">Chinese yew</name>
    <name type="synonym">Taxus wallichiana var. chinensis</name>
    <dbReference type="NCBI Taxonomy" id="29808"/>
    <lineage>
        <taxon>Eukaryota</taxon>
        <taxon>Viridiplantae</taxon>
        <taxon>Streptophyta</taxon>
        <taxon>Embryophyta</taxon>
        <taxon>Tracheophyta</taxon>
        <taxon>Spermatophyta</taxon>
        <taxon>Pinopsida</taxon>
        <taxon>Pinidae</taxon>
        <taxon>Conifers II</taxon>
        <taxon>Cupressales</taxon>
        <taxon>Taxaceae</taxon>
        <taxon>Taxus</taxon>
    </lineage>
</organism>
<feature type="binding site" evidence="5">
    <location>
        <position position="102"/>
    </location>
    <ligand>
        <name>substrate</name>
    </ligand>
</feature>
<feature type="domain" description="Pseudouridine synthase I TruA alpha/beta" evidence="7">
    <location>
        <begin position="135"/>
        <end position="241"/>
    </location>
</feature>
<feature type="non-terminal residue" evidence="8">
    <location>
        <position position="1"/>
    </location>
</feature>
<dbReference type="HAMAP" id="MF_00171">
    <property type="entry name" value="TruA"/>
    <property type="match status" value="1"/>
</dbReference>
<protein>
    <recommendedName>
        <fullName evidence="6">tRNA pseudouridine synthase</fullName>
        <ecNumber evidence="6">5.4.99.12</ecNumber>
    </recommendedName>
</protein>
<dbReference type="InterPro" id="IPR020095">
    <property type="entry name" value="PsdUridine_synth_TruA_C"/>
</dbReference>
<keyword evidence="2 6" id="KW-0819">tRNA processing</keyword>
<comment type="similarity">
    <text evidence="1 6">Belongs to the tRNA pseudouridine synthase TruA family.</text>
</comment>
<evidence type="ECO:0000256" key="6">
    <source>
        <dbReference type="RuleBase" id="RU003792"/>
    </source>
</evidence>
<dbReference type="PANTHER" id="PTHR11142">
    <property type="entry name" value="PSEUDOURIDYLATE SYNTHASE"/>
    <property type="match status" value="1"/>
</dbReference>
<dbReference type="AlphaFoldDB" id="A0AA38FXN8"/>
<dbReference type="InterPro" id="IPR001406">
    <property type="entry name" value="PsdUridine_synth_TruA"/>
</dbReference>
<dbReference type="OMA" id="ADAFCHN"/>
<evidence type="ECO:0000256" key="1">
    <source>
        <dbReference type="ARBA" id="ARBA00009375"/>
    </source>
</evidence>
<sequence>MAVSRKTSNSAMRTVQCAVGDALTKLTKLGRKELSLVGAGRTDAGVHAWGQVAHFTTPFLFDQLESLHAGLNGILPHDIRVREITAVKNEFHARYSALKKTYHYKIYNDAIMDPFQYSYACHCAHKLNINVMKQATNHFIGMHDFSAFITMSHDGLPRDPRREIFRFDVVKMGANLQLEIEGSGFFYKQVRNMVALLLEIGKEAIPPDIVLEVLASRDRRRLARLCRIAPPQGLCLMSVTYAAADIEHPPGSPVACY</sequence>
<dbReference type="Pfam" id="PF01416">
    <property type="entry name" value="PseudoU_synth_1"/>
    <property type="match status" value="1"/>
</dbReference>
<dbReference type="InterPro" id="IPR020097">
    <property type="entry name" value="PsdUridine_synth_TruA_a/b_dom"/>
</dbReference>
<evidence type="ECO:0000256" key="4">
    <source>
        <dbReference type="PIRSR" id="PIRSR001430-1"/>
    </source>
</evidence>
<dbReference type="PANTHER" id="PTHR11142:SF0">
    <property type="entry name" value="TRNA PSEUDOURIDINE SYNTHASE-LIKE 1"/>
    <property type="match status" value="1"/>
</dbReference>
<dbReference type="NCBIfam" id="TIGR00071">
    <property type="entry name" value="hisT_truA"/>
    <property type="match status" value="1"/>
</dbReference>
<reference evidence="8 9" key="1">
    <citation type="journal article" date="2021" name="Nat. Plants">
        <title>The Taxus genome provides insights into paclitaxel biosynthesis.</title>
        <authorList>
            <person name="Xiong X."/>
            <person name="Gou J."/>
            <person name="Liao Q."/>
            <person name="Li Y."/>
            <person name="Zhou Q."/>
            <person name="Bi G."/>
            <person name="Li C."/>
            <person name="Du R."/>
            <person name="Wang X."/>
            <person name="Sun T."/>
            <person name="Guo L."/>
            <person name="Liang H."/>
            <person name="Lu P."/>
            <person name="Wu Y."/>
            <person name="Zhang Z."/>
            <person name="Ro D.K."/>
            <person name="Shang Y."/>
            <person name="Huang S."/>
            <person name="Yan J."/>
        </authorList>
    </citation>
    <scope>NUCLEOTIDE SEQUENCE [LARGE SCALE GENOMIC DNA]</scope>
    <source>
        <strain evidence="8">Ta-2019</strain>
    </source>
</reference>
<feature type="active site" description="Nucleophile" evidence="4">
    <location>
        <position position="43"/>
    </location>
</feature>
<comment type="catalytic activity">
    <reaction evidence="6">
        <text>uridine(38/39/40) in tRNA = pseudouridine(38/39/40) in tRNA</text>
        <dbReference type="Rhea" id="RHEA:22376"/>
        <dbReference type="Rhea" id="RHEA-COMP:10085"/>
        <dbReference type="Rhea" id="RHEA-COMP:10087"/>
        <dbReference type="ChEBI" id="CHEBI:65314"/>
        <dbReference type="ChEBI" id="CHEBI:65315"/>
        <dbReference type="EC" id="5.4.99.12"/>
    </reaction>
</comment>
<name>A0AA38FXN8_TAXCH</name>
<dbReference type="GO" id="GO:0031119">
    <property type="term" value="P:tRNA pseudouridine synthesis"/>
    <property type="evidence" value="ECO:0007669"/>
    <property type="project" value="TreeGrafter"/>
</dbReference>
<evidence type="ECO:0000256" key="5">
    <source>
        <dbReference type="PIRSR" id="PIRSR001430-2"/>
    </source>
</evidence>
<evidence type="ECO:0000313" key="9">
    <source>
        <dbReference type="Proteomes" id="UP000824469"/>
    </source>
</evidence>
<evidence type="ECO:0000259" key="7">
    <source>
        <dbReference type="Pfam" id="PF01416"/>
    </source>
</evidence>
<evidence type="ECO:0000313" key="8">
    <source>
        <dbReference type="EMBL" id="KAH9312085.1"/>
    </source>
</evidence>
<dbReference type="GO" id="GO:0003723">
    <property type="term" value="F:RNA binding"/>
    <property type="evidence" value="ECO:0007669"/>
    <property type="project" value="InterPro"/>
</dbReference>
<dbReference type="Proteomes" id="UP000824469">
    <property type="component" value="Unassembled WGS sequence"/>
</dbReference>
<dbReference type="InterPro" id="IPR020103">
    <property type="entry name" value="PsdUridine_synth_cat_dom_sf"/>
</dbReference>
<dbReference type="InterPro" id="IPR020094">
    <property type="entry name" value="TruA/RsuA/RluB/E/F_N"/>
</dbReference>
<dbReference type="CDD" id="cd02570">
    <property type="entry name" value="PseudoU_synth_EcTruA"/>
    <property type="match status" value="1"/>
</dbReference>
<dbReference type="Gene3D" id="3.30.70.580">
    <property type="entry name" value="Pseudouridine synthase I, catalytic domain, N-terminal subdomain"/>
    <property type="match status" value="1"/>
</dbReference>
<keyword evidence="9" id="KW-1185">Reference proteome</keyword>
<evidence type="ECO:0000256" key="2">
    <source>
        <dbReference type="ARBA" id="ARBA00022694"/>
    </source>
</evidence>
<gene>
    <name evidence="8" type="ORF">KI387_027120</name>
</gene>
<evidence type="ECO:0000256" key="3">
    <source>
        <dbReference type="ARBA" id="ARBA00023235"/>
    </source>
</evidence>
<dbReference type="GO" id="GO:0160147">
    <property type="term" value="F:tRNA pseudouridine(38-40) synthase activity"/>
    <property type="evidence" value="ECO:0007669"/>
    <property type="project" value="UniProtKB-EC"/>
</dbReference>
<dbReference type="Gene3D" id="3.30.70.660">
    <property type="entry name" value="Pseudouridine synthase I, catalytic domain, C-terminal subdomain"/>
    <property type="match status" value="1"/>
</dbReference>
<proteinExistence type="inferred from homology"/>
<accession>A0AA38FXN8</accession>
<comment type="caution">
    <text evidence="8">The sequence shown here is derived from an EMBL/GenBank/DDBJ whole genome shotgun (WGS) entry which is preliminary data.</text>
</comment>
<keyword evidence="3 6" id="KW-0413">Isomerase</keyword>
<dbReference type="EC" id="5.4.99.12" evidence="6"/>
<dbReference type="PIRSF" id="PIRSF001430">
    <property type="entry name" value="tRNA_psdUrid_synth"/>
    <property type="match status" value="1"/>
</dbReference>